<comment type="caution">
    <text evidence="1">The sequence shown here is derived from an EMBL/GenBank/DDBJ whole genome shotgun (WGS) entry which is preliminary data.</text>
</comment>
<evidence type="ECO:0000313" key="2">
    <source>
        <dbReference type="Proteomes" id="UP000249819"/>
    </source>
</evidence>
<keyword evidence="2" id="KW-1185">Reference proteome</keyword>
<protein>
    <submittedName>
        <fullName evidence="1">Uncharacterized protein</fullName>
    </submittedName>
</protein>
<name>A0A327VKY6_9BACT</name>
<dbReference type="AlphaFoldDB" id="A0A327VKY6"/>
<accession>A0A327VKY6</accession>
<evidence type="ECO:0000313" key="1">
    <source>
        <dbReference type="EMBL" id="RAJ73520.1"/>
    </source>
</evidence>
<dbReference type="EMBL" id="QLMA01000013">
    <property type="protein sequence ID" value="RAJ73520.1"/>
    <property type="molecule type" value="Genomic_DNA"/>
</dbReference>
<organism evidence="1 2">
    <name type="scientific">Chitinophaga dinghuensis</name>
    <dbReference type="NCBI Taxonomy" id="1539050"/>
    <lineage>
        <taxon>Bacteria</taxon>
        <taxon>Pseudomonadati</taxon>
        <taxon>Bacteroidota</taxon>
        <taxon>Chitinophagia</taxon>
        <taxon>Chitinophagales</taxon>
        <taxon>Chitinophagaceae</taxon>
        <taxon>Chitinophaga</taxon>
    </lineage>
</organism>
<sequence length="40" mass="4725">MPLCARGIKILMSVFNQYRHPYDDTDIIAMPHFLNHHSQL</sequence>
<proteinExistence type="predicted"/>
<gene>
    <name evidence="1" type="ORF">CLV59_11373</name>
</gene>
<dbReference type="Proteomes" id="UP000249819">
    <property type="component" value="Unassembled WGS sequence"/>
</dbReference>
<reference evidence="1 2" key="1">
    <citation type="submission" date="2018-06" db="EMBL/GenBank/DDBJ databases">
        <title>Genomic Encyclopedia of Archaeal and Bacterial Type Strains, Phase II (KMG-II): from individual species to whole genera.</title>
        <authorList>
            <person name="Goeker M."/>
        </authorList>
    </citation>
    <scope>NUCLEOTIDE SEQUENCE [LARGE SCALE GENOMIC DNA]</scope>
    <source>
        <strain evidence="1 2">DSM 29821</strain>
    </source>
</reference>